<sequence>MKKYLFSITVTVLTVLGAVAQEKIEVMRYEYEATFKPSIKSDEMFTESVFLDVWDTSSRFYSKGYATRVESLANPKNRGLIGKSVSMPNERTEFEAVLVKESNKLFYLQMLTGTLLKIESPLNEVKWSISEDIEVYEGMKVQKAIGELNGRIWTVWFTSEIPIIEGPYKFKNLPGFVVKAQDDKADYTFEFRKSEKAQISVDFNEYEIAGLYKTTELIKIREVKANMTIKQGLAAQRIIFDEPDTIENQQEMNRKRGDDTNYLEWLKK</sequence>
<dbReference type="NCBIfam" id="TIGR01200">
    <property type="entry name" value="GLPGLI"/>
    <property type="match status" value="1"/>
</dbReference>
<evidence type="ECO:0000313" key="1">
    <source>
        <dbReference type="EMBL" id="ALU26517.1"/>
    </source>
</evidence>
<dbReference type="RefSeq" id="WP_006266510.1">
    <property type="nucleotide sequence ID" value="NZ_CP013690.1"/>
</dbReference>
<organism evidence="1 2">
    <name type="scientific">Myroides odoratimimus</name>
    <dbReference type="NCBI Taxonomy" id="76832"/>
    <lineage>
        <taxon>Bacteria</taxon>
        <taxon>Pseudomonadati</taxon>
        <taxon>Bacteroidota</taxon>
        <taxon>Flavobacteriia</taxon>
        <taxon>Flavobacteriales</taxon>
        <taxon>Flavobacteriaceae</taxon>
        <taxon>Myroides</taxon>
    </lineage>
</organism>
<name>A0AAI8C5K2_9FLAO</name>
<protein>
    <recommendedName>
        <fullName evidence="3">GLPGLI family protein</fullName>
    </recommendedName>
</protein>
<gene>
    <name evidence="1" type="ORF">AS202_10295</name>
</gene>
<dbReference type="KEGG" id="mod:AS202_10295"/>
<dbReference type="AlphaFoldDB" id="A0AAI8C5K2"/>
<dbReference type="EMBL" id="CP013690">
    <property type="protein sequence ID" value="ALU26517.1"/>
    <property type="molecule type" value="Genomic_DNA"/>
</dbReference>
<accession>A0AAI8C5K2</accession>
<dbReference type="InterPro" id="IPR005901">
    <property type="entry name" value="GLPGLI"/>
</dbReference>
<evidence type="ECO:0000313" key="2">
    <source>
        <dbReference type="Proteomes" id="UP000069030"/>
    </source>
</evidence>
<reference evidence="1 2" key="1">
    <citation type="journal article" date="2016" name="J. Zhejiang Univ. Sci. B">
        <title>Antibiotic resistance mechanisms of Myroides sp.</title>
        <authorList>
            <person name="Hu S."/>
            <person name="Yuan S."/>
            <person name="Qu H."/>
            <person name="Jiang T."/>
            <person name="Zhou Y."/>
            <person name="Wang M."/>
            <person name="Ming D."/>
        </authorList>
    </citation>
    <scope>NUCLEOTIDE SEQUENCE [LARGE SCALE GENOMIC DNA]</scope>
    <source>
        <strain evidence="1 2">PR63039</strain>
    </source>
</reference>
<evidence type="ECO:0008006" key="3">
    <source>
        <dbReference type="Google" id="ProtNLM"/>
    </source>
</evidence>
<dbReference type="Proteomes" id="UP000069030">
    <property type="component" value="Chromosome"/>
</dbReference>
<proteinExistence type="predicted"/>